<protein>
    <submittedName>
        <fullName evidence="1">Uncharacterized protein</fullName>
    </submittedName>
</protein>
<evidence type="ECO:0000313" key="2">
    <source>
        <dbReference type="Proteomes" id="UP000434276"/>
    </source>
</evidence>
<dbReference type="AlphaFoldDB" id="A0A5S9XQN3"/>
<dbReference type="OrthoDB" id="10448237at2759"/>
<evidence type="ECO:0000313" key="1">
    <source>
        <dbReference type="EMBL" id="CAA0394059.1"/>
    </source>
</evidence>
<proteinExistence type="predicted"/>
<gene>
    <name evidence="1" type="ORF">C24_LOCUS17313</name>
</gene>
<organism evidence="1 2">
    <name type="scientific">Arabidopsis thaliana</name>
    <name type="common">Mouse-ear cress</name>
    <dbReference type="NCBI Taxonomy" id="3702"/>
    <lineage>
        <taxon>Eukaryota</taxon>
        <taxon>Viridiplantae</taxon>
        <taxon>Streptophyta</taxon>
        <taxon>Embryophyta</taxon>
        <taxon>Tracheophyta</taxon>
        <taxon>Spermatophyta</taxon>
        <taxon>Magnoliopsida</taxon>
        <taxon>eudicotyledons</taxon>
        <taxon>Gunneridae</taxon>
        <taxon>Pentapetalae</taxon>
        <taxon>rosids</taxon>
        <taxon>malvids</taxon>
        <taxon>Brassicales</taxon>
        <taxon>Brassicaceae</taxon>
        <taxon>Camelineae</taxon>
        <taxon>Arabidopsis</taxon>
    </lineage>
</organism>
<dbReference type="Proteomes" id="UP000434276">
    <property type="component" value="Unassembled WGS sequence"/>
</dbReference>
<reference evidence="1 2" key="1">
    <citation type="submission" date="2019-12" db="EMBL/GenBank/DDBJ databases">
        <authorList>
            <person name="Jiao W.-B."/>
            <person name="Schneeberger K."/>
        </authorList>
    </citation>
    <scope>NUCLEOTIDE SEQUENCE [LARGE SCALE GENOMIC DNA]</scope>
    <source>
        <strain evidence="2">cv. C24</strain>
    </source>
</reference>
<sequence length="54" mass="5872">MDCLLSSAIDYIWHNGLPALLCDRVEVSGWTAELTAFLSATGDRNVCKTSPTLD</sequence>
<name>A0A5S9XQN3_ARATH</name>
<dbReference type="EMBL" id="CACSHJ010000095">
    <property type="protein sequence ID" value="CAA0394059.1"/>
    <property type="molecule type" value="Genomic_DNA"/>
</dbReference>
<accession>A0A5S9XQN3</accession>